<dbReference type="PANTHER" id="PTHR43304">
    <property type="entry name" value="PHYTOCHROME-LIKE PROTEIN CPH1"/>
    <property type="match status" value="1"/>
</dbReference>
<evidence type="ECO:0000256" key="6">
    <source>
        <dbReference type="ARBA" id="ARBA00022553"/>
    </source>
</evidence>
<feature type="domain" description="PAC" evidence="18">
    <location>
        <begin position="483"/>
        <end position="535"/>
    </location>
</feature>
<organism evidence="19 20">
    <name type="scientific">Dictyobacter kobayashii</name>
    <dbReference type="NCBI Taxonomy" id="2014872"/>
    <lineage>
        <taxon>Bacteria</taxon>
        <taxon>Bacillati</taxon>
        <taxon>Chloroflexota</taxon>
        <taxon>Ktedonobacteria</taxon>
        <taxon>Ktedonobacterales</taxon>
        <taxon>Dictyobacteraceae</taxon>
        <taxon>Dictyobacter</taxon>
    </lineage>
</organism>
<feature type="domain" description="Response regulatory" evidence="16">
    <location>
        <begin position="8"/>
        <end position="128"/>
    </location>
</feature>
<keyword evidence="10" id="KW-0547">Nucleotide-binding</keyword>
<evidence type="ECO:0000256" key="13">
    <source>
        <dbReference type="ARBA" id="ARBA00023136"/>
    </source>
</evidence>
<dbReference type="RefSeq" id="WP_126553198.1">
    <property type="nucleotide sequence ID" value="NZ_BIFS01000001.1"/>
</dbReference>
<evidence type="ECO:0000256" key="1">
    <source>
        <dbReference type="ARBA" id="ARBA00000085"/>
    </source>
</evidence>
<keyword evidence="9" id="KW-0677">Repeat</keyword>
<dbReference type="InterPro" id="IPR001789">
    <property type="entry name" value="Sig_transdc_resp-reg_receiver"/>
</dbReference>
<evidence type="ECO:0000256" key="7">
    <source>
        <dbReference type="ARBA" id="ARBA00022679"/>
    </source>
</evidence>
<comment type="catalytic activity">
    <reaction evidence="1">
        <text>ATP + protein L-histidine = ADP + protein N-phospho-L-histidine.</text>
        <dbReference type="EC" id="2.7.13.3"/>
    </reaction>
</comment>
<dbReference type="InterPro" id="IPR003018">
    <property type="entry name" value="GAF"/>
</dbReference>
<dbReference type="SUPFAM" id="SSF52172">
    <property type="entry name" value="CheY-like"/>
    <property type="match status" value="1"/>
</dbReference>
<feature type="domain" description="PAC" evidence="18">
    <location>
        <begin position="222"/>
        <end position="273"/>
    </location>
</feature>
<keyword evidence="6 14" id="KW-0597">Phosphoprotein</keyword>
<feature type="modified residue" description="4-aspartylphosphate" evidence="14">
    <location>
        <position position="61"/>
    </location>
</feature>
<dbReference type="Gene3D" id="3.30.450.40">
    <property type="match status" value="1"/>
</dbReference>
<evidence type="ECO:0000259" key="16">
    <source>
        <dbReference type="PROSITE" id="PS50110"/>
    </source>
</evidence>
<keyword evidence="8" id="KW-0812">Transmembrane</keyword>
<feature type="domain" description="PAC" evidence="18">
    <location>
        <begin position="349"/>
        <end position="401"/>
    </location>
</feature>
<dbReference type="CDD" id="cd00156">
    <property type="entry name" value="REC"/>
    <property type="match status" value="1"/>
</dbReference>
<feature type="domain" description="PAS" evidence="17">
    <location>
        <begin position="148"/>
        <end position="203"/>
    </location>
</feature>
<dbReference type="SMART" id="SM00448">
    <property type="entry name" value="REC"/>
    <property type="match status" value="1"/>
</dbReference>
<dbReference type="InterPro" id="IPR001610">
    <property type="entry name" value="PAC"/>
</dbReference>
<dbReference type="AlphaFoldDB" id="A0A402AQX2"/>
<dbReference type="SMART" id="SM00065">
    <property type="entry name" value="GAF"/>
    <property type="match status" value="1"/>
</dbReference>
<dbReference type="Gene3D" id="2.10.70.100">
    <property type="match status" value="1"/>
</dbReference>
<dbReference type="GO" id="GO:0005886">
    <property type="term" value="C:plasma membrane"/>
    <property type="evidence" value="ECO:0007669"/>
    <property type="project" value="UniProtKB-SubCell"/>
</dbReference>
<dbReference type="GO" id="GO:0000166">
    <property type="term" value="F:nucleotide binding"/>
    <property type="evidence" value="ECO:0007669"/>
    <property type="project" value="UniProtKB-KW"/>
</dbReference>
<evidence type="ECO:0000313" key="19">
    <source>
        <dbReference type="EMBL" id="GCE21496.1"/>
    </source>
</evidence>
<proteinExistence type="predicted"/>
<evidence type="ECO:0000256" key="2">
    <source>
        <dbReference type="ARBA" id="ARBA00004429"/>
    </source>
</evidence>
<dbReference type="GO" id="GO:0004673">
    <property type="term" value="F:protein histidine kinase activity"/>
    <property type="evidence" value="ECO:0007669"/>
    <property type="project" value="UniProtKB-EC"/>
</dbReference>
<dbReference type="SUPFAM" id="SSF55781">
    <property type="entry name" value="GAF domain-like"/>
    <property type="match status" value="1"/>
</dbReference>
<dbReference type="Proteomes" id="UP000287188">
    <property type="component" value="Unassembled WGS sequence"/>
</dbReference>
<dbReference type="InterPro" id="IPR035965">
    <property type="entry name" value="PAS-like_dom_sf"/>
</dbReference>
<feature type="coiled-coil region" evidence="15">
    <location>
        <begin position="332"/>
        <end position="359"/>
    </location>
</feature>
<evidence type="ECO:0000313" key="20">
    <source>
        <dbReference type="Proteomes" id="UP000287188"/>
    </source>
</evidence>
<evidence type="ECO:0000256" key="9">
    <source>
        <dbReference type="ARBA" id="ARBA00022737"/>
    </source>
</evidence>
<dbReference type="Pfam" id="PF08448">
    <property type="entry name" value="PAS_4"/>
    <property type="match status" value="2"/>
</dbReference>
<gene>
    <name evidence="19" type="ORF">KDK_52960</name>
</gene>
<dbReference type="SMART" id="SM00091">
    <property type="entry name" value="PAS"/>
    <property type="match status" value="3"/>
</dbReference>
<keyword evidence="11" id="KW-0418">Kinase</keyword>
<evidence type="ECO:0000256" key="4">
    <source>
        <dbReference type="ARBA" id="ARBA00022475"/>
    </source>
</evidence>
<feature type="domain" description="PAS" evidence="17">
    <location>
        <begin position="274"/>
        <end position="346"/>
    </location>
</feature>
<dbReference type="EC" id="2.7.13.3" evidence="3"/>
<comment type="caution">
    <text evidence="19">The sequence shown here is derived from an EMBL/GenBank/DDBJ whole genome shotgun (WGS) entry which is preliminary data.</text>
</comment>
<dbReference type="Gene3D" id="3.40.50.2300">
    <property type="match status" value="1"/>
</dbReference>
<dbReference type="InterPro" id="IPR011006">
    <property type="entry name" value="CheY-like_superfamily"/>
</dbReference>
<dbReference type="FunFam" id="2.10.70.100:FF:000001">
    <property type="entry name" value="Sensory transduction histidine kinase"/>
    <property type="match status" value="1"/>
</dbReference>
<dbReference type="InterPro" id="IPR029016">
    <property type="entry name" value="GAF-like_dom_sf"/>
</dbReference>
<name>A0A402AQX2_9CHLR</name>
<dbReference type="Pfam" id="PF01590">
    <property type="entry name" value="GAF"/>
    <property type="match status" value="1"/>
</dbReference>
<keyword evidence="13" id="KW-0472">Membrane</keyword>
<evidence type="ECO:0000256" key="14">
    <source>
        <dbReference type="PROSITE-ProRule" id="PRU00169"/>
    </source>
</evidence>
<dbReference type="InterPro" id="IPR052162">
    <property type="entry name" value="Sensor_kinase/Photoreceptor"/>
</dbReference>
<dbReference type="PROSITE" id="PS50110">
    <property type="entry name" value="RESPONSE_REGULATORY"/>
    <property type="match status" value="1"/>
</dbReference>
<dbReference type="OrthoDB" id="567946at2"/>
<evidence type="ECO:0000259" key="17">
    <source>
        <dbReference type="PROSITE" id="PS50112"/>
    </source>
</evidence>
<evidence type="ECO:0000256" key="15">
    <source>
        <dbReference type="SAM" id="Coils"/>
    </source>
</evidence>
<dbReference type="NCBIfam" id="TIGR00229">
    <property type="entry name" value="sensory_box"/>
    <property type="match status" value="3"/>
</dbReference>
<dbReference type="SUPFAM" id="SSF55785">
    <property type="entry name" value="PYP-like sensor domain (PAS domain)"/>
    <property type="match status" value="3"/>
</dbReference>
<dbReference type="GO" id="GO:0000160">
    <property type="term" value="P:phosphorelay signal transduction system"/>
    <property type="evidence" value="ECO:0007669"/>
    <property type="project" value="InterPro"/>
</dbReference>
<dbReference type="PROSITE" id="PS50113">
    <property type="entry name" value="PAC"/>
    <property type="match status" value="3"/>
</dbReference>
<evidence type="ECO:0000256" key="8">
    <source>
        <dbReference type="ARBA" id="ARBA00022692"/>
    </source>
</evidence>
<dbReference type="Gene3D" id="3.30.450.20">
    <property type="entry name" value="PAS domain"/>
    <property type="match status" value="3"/>
</dbReference>
<keyword evidence="15" id="KW-0175">Coiled coil</keyword>
<dbReference type="InterPro" id="IPR000700">
    <property type="entry name" value="PAS-assoc_C"/>
</dbReference>
<keyword evidence="7" id="KW-0808">Transferase</keyword>
<evidence type="ECO:0000256" key="3">
    <source>
        <dbReference type="ARBA" id="ARBA00012438"/>
    </source>
</evidence>
<dbReference type="InterPro" id="IPR013656">
    <property type="entry name" value="PAS_4"/>
</dbReference>
<evidence type="ECO:0000256" key="12">
    <source>
        <dbReference type="ARBA" id="ARBA00022989"/>
    </source>
</evidence>
<evidence type="ECO:0000259" key="18">
    <source>
        <dbReference type="PROSITE" id="PS50113"/>
    </source>
</evidence>
<feature type="domain" description="PAS" evidence="17">
    <location>
        <begin position="402"/>
        <end position="447"/>
    </location>
</feature>
<keyword evidence="12" id="KW-1133">Transmembrane helix</keyword>
<accession>A0A402AQX2</accession>
<dbReference type="PROSITE" id="PS50112">
    <property type="entry name" value="PAS"/>
    <property type="match status" value="3"/>
</dbReference>
<dbReference type="CDD" id="cd00130">
    <property type="entry name" value="PAS"/>
    <property type="match status" value="3"/>
</dbReference>
<protein>
    <recommendedName>
        <fullName evidence="3">histidine kinase</fullName>
        <ecNumber evidence="3">2.7.13.3</ecNumber>
    </recommendedName>
</protein>
<evidence type="ECO:0000256" key="5">
    <source>
        <dbReference type="ARBA" id="ARBA00022519"/>
    </source>
</evidence>
<evidence type="ECO:0000256" key="11">
    <source>
        <dbReference type="ARBA" id="ARBA00022777"/>
    </source>
</evidence>
<comment type="subcellular location">
    <subcellularLocation>
        <location evidence="2">Cell inner membrane</location>
        <topology evidence="2">Multi-pass membrane protein</topology>
    </subcellularLocation>
</comment>
<dbReference type="EMBL" id="BIFS01000001">
    <property type="protein sequence ID" value="GCE21496.1"/>
    <property type="molecule type" value="Genomic_DNA"/>
</dbReference>
<reference evidence="20" key="1">
    <citation type="submission" date="2018-12" db="EMBL/GenBank/DDBJ databases">
        <title>Tengunoibacter tsumagoiensis gen. nov., sp. nov., Dictyobacter kobayashii sp. nov., D. alpinus sp. nov., and D. joshuensis sp. nov. and description of Dictyobacteraceae fam. nov. within the order Ktedonobacterales isolated from Tengu-no-mugimeshi.</title>
        <authorList>
            <person name="Wang C.M."/>
            <person name="Zheng Y."/>
            <person name="Sakai Y."/>
            <person name="Toyoda A."/>
            <person name="Minakuchi Y."/>
            <person name="Abe K."/>
            <person name="Yokota A."/>
            <person name="Yabe S."/>
        </authorList>
    </citation>
    <scope>NUCLEOTIDE SEQUENCE [LARGE SCALE GENOMIC DNA]</scope>
    <source>
        <strain evidence="20">Uno11</strain>
    </source>
</reference>
<keyword evidence="4" id="KW-1003">Cell membrane</keyword>
<dbReference type="PANTHER" id="PTHR43304:SF1">
    <property type="entry name" value="PAC DOMAIN-CONTAINING PROTEIN"/>
    <property type="match status" value="1"/>
</dbReference>
<dbReference type="SMART" id="SM00086">
    <property type="entry name" value="PAC"/>
    <property type="match status" value="3"/>
</dbReference>
<dbReference type="Pfam" id="PF00072">
    <property type="entry name" value="Response_reg"/>
    <property type="match status" value="1"/>
</dbReference>
<dbReference type="InterPro" id="IPR000014">
    <property type="entry name" value="PAS"/>
</dbReference>
<dbReference type="Pfam" id="PF08447">
    <property type="entry name" value="PAS_3"/>
    <property type="match status" value="1"/>
</dbReference>
<keyword evidence="5" id="KW-0997">Cell inner membrane</keyword>
<keyword evidence="20" id="KW-1185">Reference proteome</keyword>
<dbReference type="InterPro" id="IPR013655">
    <property type="entry name" value="PAS_fold_3"/>
</dbReference>
<sequence>MQQPQHKNLLVVDDNPEDRIMIHRYLSLCDQSINYTIHEASNGKQGLLACQNFPFDCVLLDYNLPDMTGIAFLDKLRIEIKRPFLPVVVFTGCGSEMIAVQSMKRGAQDYVIKEQLSAEKLCYTILNAIEKLAMQKRLEEQWLELDQQRHAFQMLAENAPDIIVRFDPEFRYLYANPAMMQTTGLAVESLLGKTNREIGMPEDFCVSWEERLAEVLATGKVAQLEYELASSAGRRFFQARLAPEFNTAGQVISILGISRDVTDIKTTESALREREEQLRLVFSTASIGSWDWNLRTGEIIWSEELKALLGLAPGSFHGTFDVFIALVHPADRVMVEQLLQQALVQKKEYQAEFRMLRMDGSLRWTIARGRIFYDEDGRPMRMMGIDLDITERKQAEQQATEQANELEAFLEAISDGLFILDALGNPVRLNRAARQLLGIPTGKLSERLSVPPVAFFNEQGSPLPAEQRPEARLLHGEHLVGSSAAEIRLQHESGREIELNVTGAPLTTEDGEVSGAIMVTRDVTARRQLERRTQTALDALLLMAESLISCERTSTQTEETIRVVLQHLIELVCRVLGCEGAILVMLDAATGKIEYGVGTGFDSSVVSTLHPHVQGAALSDYVQEPELIRQLQAGNAVLLDVSQPPYLKLQLRSHLHQAMLVPLCLHDKLVGIMTLYPPDPHHLYLAEEITLAVAIGKLVTLVIERERLLREREVALASELAALEATQRMNKFIGVASHELRTP</sequence>
<evidence type="ECO:0000256" key="10">
    <source>
        <dbReference type="ARBA" id="ARBA00022741"/>
    </source>
</evidence>